<dbReference type="InParanoid" id="K3ZNF5"/>
<reference evidence="1" key="2">
    <citation type="submission" date="2018-08" db="UniProtKB">
        <authorList>
            <consortium name="EnsemblPlants"/>
        </authorList>
    </citation>
    <scope>IDENTIFICATION</scope>
    <source>
        <strain evidence="1">Yugu1</strain>
    </source>
</reference>
<sequence length="102" mass="11423">TNVRLAEETFARLRYLLGGLRPVETVYLRLSLGSRASAPIHGLTTLRRPVMAWATYFSAVAPGMSLVEKQWLVHRAHTSALQRLVLGPRLKAFSQPLLTLKK</sequence>
<dbReference type="AlphaFoldDB" id="K3ZNF5"/>
<dbReference type="Gramene" id="KQK94357">
    <property type="protein sequence ID" value="KQK94357"/>
    <property type="gene ID" value="SETIT_028132mg"/>
</dbReference>
<evidence type="ECO:0000313" key="1">
    <source>
        <dbReference type="EnsemblPlants" id="KQK94357"/>
    </source>
</evidence>
<accession>K3ZNF5</accession>
<dbReference type="eggNOG" id="ENOG502R5BN">
    <property type="taxonomic scope" value="Eukaryota"/>
</dbReference>
<reference evidence="2" key="1">
    <citation type="journal article" date="2012" name="Nat. Biotechnol.">
        <title>Reference genome sequence of the model plant Setaria.</title>
        <authorList>
            <person name="Bennetzen J.L."/>
            <person name="Schmutz J."/>
            <person name="Wang H."/>
            <person name="Percifield R."/>
            <person name="Hawkins J."/>
            <person name="Pontaroli A.C."/>
            <person name="Estep M."/>
            <person name="Feng L."/>
            <person name="Vaughn J.N."/>
            <person name="Grimwood J."/>
            <person name="Jenkins J."/>
            <person name="Barry K."/>
            <person name="Lindquist E."/>
            <person name="Hellsten U."/>
            <person name="Deshpande S."/>
            <person name="Wang X."/>
            <person name="Wu X."/>
            <person name="Mitros T."/>
            <person name="Triplett J."/>
            <person name="Yang X."/>
            <person name="Ye C.Y."/>
            <person name="Mauro-Herrera M."/>
            <person name="Wang L."/>
            <person name="Li P."/>
            <person name="Sharma M."/>
            <person name="Sharma R."/>
            <person name="Ronald P.C."/>
            <person name="Panaud O."/>
            <person name="Kellogg E.A."/>
            <person name="Brutnell T.P."/>
            <person name="Doust A.N."/>
            <person name="Tuskan G.A."/>
            <person name="Rokhsar D."/>
            <person name="Devos K.M."/>
        </authorList>
    </citation>
    <scope>NUCLEOTIDE SEQUENCE [LARGE SCALE GENOMIC DNA]</scope>
    <source>
        <strain evidence="2">cv. Yugu1</strain>
    </source>
</reference>
<name>K3ZNF5_SETIT</name>
<dbReference type="Proteomes" id="UP000004995">
    <property type="component" value="Unassembled WGS sequence"/>
</dbReference>
<evidence type="ECO:0000313" key="2">
    <source>
        <dbReference type="Proteomes" id="UP000004995"/>
    </source>
</evidence>
<keyword evidence="2" id="KW-1185">Reference proteome</keyword>
<proteinExistence type="predicted"/>
<dbReference type="EMBL" id="AGNK02004837">
    <property type="status" value="NOT_ANNOTATED_CDS"/>
    <property type="molecule type" value="Genomic_DNA"/>
</dbReference>
<dbReference type="HOGENOM" id="CLU_2284734_0_0_1"/>
<dbReference type="EnsemblPlants" id="KQK94357">
    <property type="protein sequence ID" value="KQK94357"/>
    <property type="gene ID" value="SETIT_028132mg"/>
</dbReference>
<protein>
    <submittedName>
        <fullName evidence="1">Uncharacterized protein</fullName>
    </submittedName>
</protein>
<organism evidence="1 2">
    <name type="scientific">Setaria italica</name>
    <name type="common">Foxtail millet</name>
    <name type="synonym">Panicum italicum</name>
    <dbReference type="NCBI Taxonomy" id="4555"/>
    <lineage>
        <taxon>Eukaryota</taxon>
        <taxon>Viridiplantae</taxon>
        <taxon>Streptophyta</taxon>
        <taxon>Embryophyta</taxon>
        <taxon>Tracheophyta</taxon>
        <taxon>Spermatophyta</taxon>
        <taxon>Magnoliopsida</taxon>
        <taxon>Liliopsida</taxon>
        <taxon>Poales</taxon>
        <taxon>Poaceae</taxon>
        <taxon>PACMAD clade</taxon>
        <taxon>Panicoideae</taxon>
        <taxon>Panicodae</taxon>
        <taxon>Paniceae</taxon>
        <taxon>Cenchrinae</taxon>
        <taxon>Setaria</taxon>
    </lineage>
</organism>